<protein>
    <submittedName>
        <fullName evidence="2">Phage baseplate assembly protein V</fullName>
    </submittedName>
</protein>
<dbReference type="InterPro" id="IPR037026">
    <property type="entry name" value="Vgr_OB-fold_dom_sf"/>
</dbReference>
<organism evidence="2 3">
    <name type="scientific">Verminephrobacter aporrectodeae subsp. tuberculatae</name>
    <dbReference type="NCBI Taxonomy" id="1110392"/>
    <lineage>
        <taxon>Bacteria</taxon>
        <taxon>Pseudomonadati</taxon>
        <taxon>Pseudomonadota</taxon>
        <taxon>Betaproteobacteria</taxon>
        <taxon>Burkholderiales</taxon>
        <taxon>Comamonadaceae</taxon>
        <taxon>Verminephrobacter</taxon>
    </lineage>
</organism>
<name>A0ABT3KQF8_9BURK</name>
<evidence type="ECO:0000313" key="3">
    <source>
        <dbReference type="Proteomes" id="UP001208935"/>
    </source>
</evidence>
<gene>
    <name evidence="2" type="ORF">D5039_04920</name>
</gene>
<dbReference type="Proteomes" id="UP001208935">
    <property type="component" value="Unassembled WGS sequence"/>
</dbReference>
<evidence type="ECO:0000313" key="2">
    <source>
        <dbReference type="EMBL" id="MCW5320546.1"/>
    </source>
</evidence>
<accession>A0ABT3KQF8</accession>
<feature type="domain" description="Gp5/Type VI secretion system Vgr protein OB-fold" evidence="1">
    <location>
        <begin position="25"/>
        <end position="92"/>
    </location>
</feature>
<dbReference type="Pfam" id="PF04717">
    <property type="entry name" value="Phage_base_V"/>
    <property type="match status" value="1"/>
</dbReference>
<proteinExistence type="predicted"/>
<dbReference type="NCBIfam" id="TIGR01644">
    <property type="entry name" value="phage_P2_V"/>
    <property type="match status" value="1"/>
</dbReference>
<comment type="caution">
    <text evidence="2">The sequence shown here is derived from an EMBL/GenBank/DDBJ whole genome shotgun (WGS) entry which is preliminary data.</text>
</comment>
<dbReference type="EMBL" id="QZCW01000001">
    <property type="protein sequence ID" value="MCW5320546.1"/>
    <property type="molecule type" value="Genomic_DNA"/>
</dbReference>
<dbReference type="Gene3D" id="2.40.50.230">
    <property type="entry name" value="Gp5 N-terminal domain"/>
    <property type="match status" value="1"/>
</dbReference>
<dbReference type="InterPro" id="IPR013046">
    <property type="entry name" value="GpV/Gp45"/>
</dbReference>
<dbReference type="InterPro" id="IPR006531">
    <property type="entry name" value="Gp5/Vgr_OB"/>
</dbReference>
<keyword evidence="3" id="KW-1185">Reference proteome</keyword>
<reference evidence="3" key="1">
    <citation type="submission" date="2023-07" db="EMBL/GenBank/DDBJ databases">
        <title>Verminephrobacter genomes.</title>
        <authorList>
            <person name="Lund M.B."/>
        </authorList>
    </citation>
    <scope>NUCLEOTIDE SEQUENCE [LARGE SCALE GENOMIC DNA]</scope>
    <source>
        <strain evidence="3">AtM5-05</strain>
    </source>
</reference>
<sequence length="181" mass="19692">MDKPTRQHESSYELNRKIENILRWGTVAEVRHGKPARCRVKSGGLLSNWVPFVAGRAGGTARLWWPPKVGEQCVLLAPGGDLLRAVAIPGIYSDAMPQGSEDDDFCLDWSEQDSMVHTDGQLTIRCERGITLMVQGTTLRITPEGIFASPDIKAPGEGGVSLHDHVHKDVRSGIDNTGGPV</sequence>
<evidence type="ECO:0000259" key="1">
    <source>
        <dbReference type="Pfam" id="PF04717"/>
    </source>
</evidence>